<evidence type="ECO:0008006" key="3">
    <source>
        <dbReference type="Google" id="ProtNLM"/>
    </source>
</evidence>
<protein>
    <recommendedName>
        <fullName evidence="3">Outer membrane protein beta-barrel domain-containing protein</fullName>
    </recommendedName>
</protein>
<proteinExistence type="predicted"/>
<keyword evidence="2" id="KW-1185">Reference proteome</keyword>
<evidence type="ECO:0000313" key="1">
    <source>
        <dbReference type="EMBL" id="AWV91128.1"/>
    </source>
</evidence>
<name>A0A2Z4FR76_9DELT</name>
<organism evidence="1 2">
    <name type="scientific">Bradymonas sediminis</name>
    <dbReference type="NCBI Taxonomy" id="1548548"/>
    <lineage>
        <taxon>Bacteria</taxon>
        <taxon>Deltaproteobacteria</taxon>
        <taxon>Bradymonadales</taxon>
        <taxon>Bradymonadaceae</taxon>
        <taxon>Bradymonas</taxon>
    </lineage>
</organism>
<evidence type="ECO:0000313" key="2">
    <source>
        <dbReference type="Proteomes" id="UP000249799"/>
    </source>
</evidence>
<dbReference type="KEGG" id="bsed:DN745_18060"/>
<reference evidence="1 2" key="1">
    <citation type="submission" date="2018-06" db="EMBL/GenBank/DDBJ databases">
        <title>Lujinxingia sediminis gen. nov. sp. nov., a new facultative anaerobic member of the class Deltaproteobacteria, and proposal of Lujinxingaceae fam. nov.</title>
        <authorList>
            <person name="Guo L.-Y."/>
            <person name="Li C.-M."/>
            <person name="Wang S."/>
            <person name="Du Z.-J."/>
        </authorList>
    </citation>
    <scope>NUCLEOTIDE SEQUENCE [LARGE SCALE GENOMIC DNA]</scope>
    <source>
        <strain evidence="1 2">FA350</strain>
    </source>
</reference>
<dbReference type="EMBL" id="CP030032">
    <property type="protein sequence ID" value="AWV91128.1"/>
    <property type="molecule type" value="Genomic_DNA"/>
</dbReference>
<dbReference type="AlphaFoldDB" id="A0A2Z4FR76"/>
<accession>A0A2Z4FR76</accession>
<dbReference type="OrthoDB" id="5497728at2"/>
<sequence length="253" mass="27185">MVSFGVMGSAAAQMPVDLLVGIKGGVAGTATSEVPKLSNRQQIQYAQPTDDSGFYPGFGIGPGVGLSLEARILGVLGLESGVYYMGDNLTGWQDKSVNSIPRGRVTMEHQVSALHVPVLLKAVAPSAGLKPFLGLGLEFVFQQSSSLEYRTERENSNDPTIDQYGPLFSERNRVSTASYMMLQLTTGVEIDLGVVRVPVELRAGYNLGWDDSFDARVKVESGGSTGHTFTSNGENMAHFGIFTGVVYDYDFLL</sequence>
<dbReference type="Proteomes" id="UP000249799">
    <property type="component" value="Chromosome"/>
</dbReference>
<gene>
    <name evidence="1" type="ORF">DN745_18060</name>
</gene>